<dbReference type="EMBL" id="JBHSBN010000018">
    <property type="protein sequence ID" value="MFC4108824.1"/>
    <property type="molecule type" value="Genomic_DNA"/>
</dbReference>
<reference evidence="2" key="1">
    <citation type="journal article" date="2019" name="Int. J. Syst. Evol. Microbiol.">
        <title>The Global Catalogue of Microorganisms (GCM) 10K type strain sequencing project: providing services to taxonomists for standard genome sequencing and annotation.</title>
        <authorList>
            <consortium name="The Broad Institute Genomics Platform"/>
            <consortium name="The Broad Institute Genome Sequencing Center for Infectious Disease"/>
            <person name="Wu L."/>
            <person name="Ma J."/>
        </authorList>
    </citation>
    <scope>NUCLEOTIDE SEQUENCE [LARGE SCALE GENOMIC DNA]</scope>
    <source>
        <strain evidence="2">2902at01</strain>
    </source>
</reference>
<accession>A0ABV8KS34</accession>
<evidence type="ECO:0000313" key="2">
    <source>
        <dbReference type="Proteomes" id="UP001595868"/>
    </source>
</evidence>
<protein>
    <recommendedName>
        <fullName evidence="3">Abi-like protein</fullName>
    </recommendedName>
</protein>
<dbReference type="RefSeq" id="WP_377549559.1">
    <property type="nucleotide sequence ID" value="NZ_JBHSBN010000018.1"/>
</dbReference>
<proteinExistence type="predicted"/>
<name>A0ABV8KS34_9ACTN</name>
<keyword evidence="2" id="KW-1185">Reference proteome</keyword>
<gene>
    <name evidence="1" type="ORF">ACFOX0_23185</name>
</gene>
<dbReference type="Proteomes" id="UP001595868">
    <property type="component" value="Unassembled WGS sequence"/>
</dbReference>
<evidence type="ECO:0000313" key="1">
    <source>
        <dbReference type="EMBL" id="MFC4108824.1"/>
    </source>
</evidence>
<sequence>MQAEELMVLERRLSPERLGPYKVACGGDLRAALALYRWNVEVTAALSATLGHVEVLLRNALHCELEAWSARTFGEPRWYLNPRSSALPHGFLFAEALDDIAKARARAVRNGRPETPGRVVAELNLGFWRFLLARRYDRGLWHPCLHKAFPRQRRVAVFDAVGLLHKARNRMAHHEPMFNRSLVSLYQTSLQVADWICPTSRRWVEQGSRVTTVLTARPGRRWPVTQNDRRGVTDA</sequence>
<comment type="caution">
    <text evidence="1">The sequence shown here is derived from an EMBL/GenBank/DDBJ whole genome shotgun (WGS) entry which is preliminary data.</text>
</comment>
<evidence type="ECO:0008006" key="3">
    <source>
        <dbReference type="Google" id="ProtNLM"/>
    </source>
</evidence>
<organism evidence="1 2">
    <name type="scientific">Micromonospora zhanjiangensis</name>
    <dbReference type="NCBI Taxonomy" id="1522057"/>
    <lineage>
        <taxon>Bacteria</taxon>
        <taxon>Bacillati</taxon>
        <taxon>Actinomycetota</taxon>
        <taxon>Actinomycetes</taxon>
        <taxon>Micromonosporales</taxon>
        <taxon>Micromonosporaceae</taxon>
        <taxon>Micromonospora</taxon>
    </lineage>
</organism>